<accession>A0A4P9YBM6</accession>
<dbReference type="Pfam" id="PF03097">
    <property type="entry name" value="BRO1"/>
    <property type="match status" value="1"/>
</dbReference>
<proteinExistence type="predicted"/>
<feature type="domain" description="BRO1" evidence="1">
    <location>
        <begin position="16"/>
        <end position="235"/>
    </location>
</feature>
<name>A0A4P9YBM6_ROZAC</name>
<dbReference type="AlphaFoldDB" id="A0A4P9YBM6"/>
<dbReference type="Proteomes" id="UP000281549">
    <property type="component" value="Unassembled WGS sequence"/>
</dbReference>
<dbReference type="Gene3D" id="1.25.40.280">
    <property type="entry name" value="alix/aip1 like domains"/>
    <property type="match status" value="1"/>
</dbReference>
<dbReference type="InterPro" id="IPR004328">
    <property type="entry name" value="BRO1_dom"/>
</dbReference>
<sequence>MSVYDREGTFMGKFRPKFSCDNIAYEVSYTFLSEAFRLFNLATQKLNENGVDETILNQTADLYCQSAGIFELVGQKIIPRIINMPSERSPEILKETNFALLEICIGLAHYVAFIKAKNRQMSNKNLCKLLMISFDNFKKAQELLKSLKYDYLDIDPNFRDFVEYGGMGFKAMACLFYGDACIEEKKYGLASGLLSESSRVINECKRNTKETNVIKMVCAYADEVEQKYSSYHKNNVSYEDEPTLLEIDLLLPKGVPFMIAKKPNFEV</sequence>
<dbReference type="InterPro" id="IPR038499">
    <property type="entry name" value="BRO1_sf"/>
</dbReference>
<evidence type="ECO:0000259" key="1">
    <source>
        <dbReference type="Pfam" id="PF03097"/>
    </source>
</evidence>
<evidence type="ECO:0000313" key="3">
    <source>
        <dbReference type="Proteomes" id="UP000281549"/>
    </source>
</evidence>
<organism evidence="2 3">
    <name type="scientific">Rozella allomycis (strain CSF55)</name>
    <dbReference type="NCBI Taxonomy" id="988480"/>
    <lineage>
        <taxon>Eukaryota</taxon>
        <taxon>Fungi</taxon>
        <taxon>Fungi incertae sedis</taxon>
        <taxon>Cryptomycota</taxon>
        <taxon>Cryptomycota incertae sedis</taxon>
        <taxon>Rozella</taxon>
    </lineage>
</organism>
<evidence type="ECO:0000313" key="2">
    <source>
        <dbReference type="EMBL" id="RKP16558.1"/>
    </source>
</evidence>
<reference evidence="3" key="1">
    <citation type="journal article" date="2018" name="Nat. Microbiol.">
        <title>Leveraging single-cell genomics to expand the fungal tree of life.</title>
        <authorList>
            <person name="Ahrendt S.R."/>
            <person name="Quandt C.A."/>
            <person name="Ciobanu D."/>
            <person name="Clum A."/>
            <person name="Salamov A."/>
            <person name="Andreopoulos B."/>
            <person name="Cheng J.F."/>
            <person name="Woyke T."/>
            <person name="Pelin A."/>
            <person name="Henrissat B."/>
            <person name="Reynolds N.K."/>
            <person name="Benny G.L."/>
            <person name="Smith M.E."/>
            <person name="James T.Y."/>
            <person name="Grigoriev I.V."/>
        </authorList>
    </citation>
    <scope>NUCLEOTIDE SEQUENCE [LARGE SCALE GENOMIC DNA]</scope>
    <source>
        <strain evidence="3">CSF55</strain>
    </source>
</reference>
<gene>
    <name evidence="2" type="ORF">ROZALSC1DRAFT_31527</name>
</gene>
<protein>
    <recommendedName>
        <fullName evidence="1">BRO1 domain-containing protein</fullName>
    </recommendedName>
</protein>
<dbReference type="EMBL" id="ML006419">
    <property type="protein sequence ID" value="RKP16558.1"/>
    <property type="molecule type" value="Genomic_DNA"/>
</dbReference>